<dbReference type="GO" id="GO:0050661">
    <property type="term" value="F:NADP binding"/>
    <property type="evidence" value="ECO:0007669"/>
    <property type="project" value="TreeGrafter"/>
</dbReference>
<dbReference type="InterPro" id="IPR036291">
    <property type="entry name" value="NAD(P)-bd_dom_sf"/>
</dbReference>
<sequence>MTDSADARQQLAVLGSPIGHSKSPALHAAAYRALGLDWHYDAVEVTVDALPEFVRSRPAQWRGLSLTMPLKRSVLPLLDSRDAIVNLAGGANTVLFSPEGDTRAIRGFNTDVYGVRAALETNGVNKLGYIYLLGGGATAASALIASSQLGADRALIVVRTPLKALELAQLGRHLGMDVTVQAFSDDAADRPKGVPDAVISTLPGGISLEAELFSDRMRARSVLLDVAYDPWPSALATEWQAAKGTVISGLEMLVHQAIAQVRIFVAGDASTPLPDESLVLKSMRAALTP</sequence>
<dbReference type="PANTHER" id="PTHR21089:SF1">
    <property type="entry name" value="BIFUNCTIONAL 3-DEHYDROQUINATE DEHYDRATASE_SHIKIMATE DEHYDROGENASE, CHLOROPLASTIC"/>
    <property type="match status" value="1"/>
</dbReference>
<evidence type="ECO:0000313" key="4">
    <source>
        <dbReference type="EMBL" id="PRY70366.1"/>
    </source>
</evidence>
<dbReference type="InterPro" id="IPR046346">
    <property type="entry name" value="Aminoacid_DH-like_N_sf"/>
</dbReference>
<dbReference type="Gene3D" id="3.40.50.720">
    <property type="entry name" value="NAD(P)-binding Rossmann-like Domain"/>
    <property type="match status" value="1"/>
</dbReference>
<dbReference type="GO" id="GO:0009073">
    <property type="term" value="P:aromatic amino acid family biosynthetic process"/>
    <property type="evidence" value="ECO:0007669"/>
    <property type="project" value="UniProtKB-KW"/>
</dbReference>
<dbReference type="GO" id="GO:0004764">
    <property type="term" value="F:shikimate 3-dehydrogenase (NADP+) activity"/>
    <property type="evidence" value="ECO:0007669"/>
    <property type="project" value="InterPro"/>
</dbReference>
<dbReference type="Proteomes" id="UP000237983">
    <property type="component" value="Unassembled WGS sequence"/>
</dbReference>
<dbReference type="EMBL" id="PVTL01000001">
    <property type="protein sequence ID" value="PRY70366.1"/>
    <property type="molecule type" value="Genomic_DNA"/>
</dbReference>
<dbReference type="InterPro" id="IPR022893">
    <property type="entry name" value="Shikimate_DH_fam"/>
</dbReference>
<dbReference type="RefSeq" id="WP_106209450.1">
    <property type="nucleotide sequence ID" value="NZ_PVTL01000001.1"/>
</dbReference>
<evidence type="ECO:0000313" key="5">
    <source>
        <dbReference type="Proteomes" id="UP000237983"/>
    </source>
</evidence>
<dbReference type="NCBIfam" id="NF001311">
    <property type="entry name" value="PRK00258.1-3"/>
    <property type="match status" value="1"/>
</dbReference>
<reference evidence="4 5" key="1">
    <citation type="submission" date="2018-03" db="EMBL/GenBank/DDBJ databases">
        <title>Genomic Encyclopedia of Type Strains, Phase III (KMG-III): the genomes of soil and plant-associated and newly described type strains.</title>
        <authorList>
            <person name="Whitman W."/>
        </authorList>
    </citation>
    <scope>NUCLEOTIDE SEQUENCE [LARGE SCALE GENOMIC DNA]</scope>
    <source>
        <strain evidence="4 5">CGMCC 1.12484</strain>
    </source>
</reference>
<organism evidence="4 5">
    <name type="scientific">Glaciihabitans tibetensis</name>
    <dbReference type="NCBI Taxonomy" id="1266600"/>
    <lineage>
        <taxon>Bacteria</taxon>
        <taxon>Bacillati</taxon>
        <taxon>Actinomycetota</taxon>
        <taxon>Actinomycetes</taxon>
        <taxon>Micrococcales</taxon>
        <taxon>Microbacteriaceae</taxon>
        <taxon>Glaciihabitans</taxon>
    </lineage>
</organism>
<dbReference type="AlphaFoldDB" id="A0A2T0VJG2"/>
<dbReference type="PANTHER" id="PTHR21089">
    <property type="entry name" value="SHIKIMATE DEHYDROGENASE"/>
    <property type="match status" value="1"/>
</dbReference>
<dbReference type="SUPFAM" id="SSF53223">
    <property type="entry name" value="Aminoacid dehydrogenase-like, N-terminal domain"/>
    <property type="match status" value="1"/>
</dbReference>
<dbReference type="OrthoDB" id="9776868at2"/>
<dbReference type="GO" id="GO:0009423">
    <property type="term" value="P:chorismate biosynthetic process"/>
    <property type="evidence" value="ECO:0007669"/>
    <property type="project" value="TreeGrafter"/>
</dbReference>
<dbReference type="Pfam" id="PF08501">
    <property type="entry name" value="Shikimate_dh_N"/>
    <property type="match status" value="1"/>
</dbReference>
<keyword evidence="2" id="KW-0028">Amino-acid biosynthesis</keyword>
<keyword evidence="2" id="KW-0057">Aromatic amino acid biosynthesis</keyword>
<comment type="pathway">
    <text evidence="1">Metabolic intermediate biosynthesis; chorismate biosynthesis; chorismate from D-erythrose 4-phosphate and phosphoenolpyruvate: step 4/7.</text>
</comment>
<keyword evidence="5" id="KW-1185">Reference proteome</keyword>
<gene>
    <name evidence="4" type="ORF">B0I08_101500</name>
</gene>
<evidence type="ECO:0000256" key="2">
    <source>
        <dbReference type="ARBA" id="ARBA00023141"/>
    </source>
</evidence>
<proteinExistence type="predicted"/>
<evidence type="ECO:0000259" key="3">
    <source>
        <dbReference type="Pfam" id="PF08501"/>
    </source>
</evidence>
<dbReference type="SUPFAM" id="SSF51735">
    <property type="entry name" value="NAD(P)-binding Rossmann-fold domains"/>
    <property type="match status" value="1"/>
</dbReference>
<accession>A0A2T0VJG2</accession>
<dbReference type="InterPro" id="IPR013708">
    <property type="entry name" value="Shikimate_DH-bd_N"/>
</dbReference>
<dbReference type="Gene3D" id="3.40.50.10860">
    <property type="entry name" value="Leucine Dehydrogenase, chain A, domain 1"/>
    <property type="match status" value="1"/>
</dbReference>
<dbReference type="GO" id="GO:0019632">
    <property type="term" value="P:shikimate metabolic process"/>
    <property type="evidence" value="ECO:0007669"/>
    <property type="project" value="TreeGrafter"/>
</dbReference>
<dbReference type="CDD" id="cd01065">
    <property type="entry name" value="NAD_bind_Shikimate_DH"/>
    <property type="match status" value="1"/>
</dbReference>
<comment type="caution">
    <text evidence="4">The sequence shown here is derived from an EMBL/GenBank/DDBJ whole genome shotgun (WGS) entry which is preliminary data.</text>
</comment>
<feature type="domain" description="Shikimate dehydrogenase substrate binding N-terminal" evidence="3">
    <location>
        <begin position="13"/>
        <end position="94"/>
    </location>
</feature>
<name>A0A2T0VJG2_9MICO</name>
<evidence type="ECO:0000256" key="1">
    <source>
        <dbReference type="ARBA" id="ARBA00004871"/>
    </source>
</evidence>
<dbReference type="GO" id="GO:0005829">
    <property type="term" value="C:cytosol"/>
    <property type="evidence" value="ECO:0007669"/>
    <property type="project" value="TreeGrafter"/>
</dbReference>
<protein>
    <submittedName>
        <fullName evidence="4">Shikimate dehydrogenase</fullName>
    </submittedName>
</protein>